<dbReference type="EMBL" id="JAHQIW010004686">
    <property type="protein sequence ID" value="KAJ1363379.1"/>
    <property type="molecule type" value="Genomic_DNA"/>
</dbReference>
<reference evidence="2" key="1">
    <citation type="submission" date="2021-06" db="EMBL/GenBank/DDBJ databases">
        <title>Parelaphostrongylus tenuis whole genome reference sequence.</title>
        <authorList>
            <person name="Garwood T.J."/>
            <person name="Larsen P.A."/>
            <person name="Fountain-Jones N.M."/>
            <person name="Garbe J.R."/>
            <person name="Macchietto M.G."/>
            <person name="Kania S.A."/>
            <person name="Gerhold R.W."/>
            <person name="Richards J.E."/>
            <person name="Wolf T.M."/>
        </authorList>
    </citation>
    <scope>NUCLEOTIDE SEQUENCE</scope>
    <source>
        <strain evidence="2">MNPRO001-30</strain>
        <tissue evidence="2">Meninges</tissue>
    </source>
</reference>
<keyword evidence="4" id="KW-1185">Reference proteome</keyword>
<accession>A0AAD5N8T4</accession>
<dbReference type="EMBL" id="JAHQIW010004686">
    <property type="protein sequence ID" value="KAJ1363361.1"/>
    <property type="molecule type" value="Genomic_DNA"/>
</dbReference>
<evidence type="ECO:0000313" key="4">
    <source>
        <dbReference type="Proteomes" id="UP001196413"/>
    </source>
</evidence>
<organism evidence="2 4">
    <name type="scientific">Parelaphostrongylus tenuis</name>
    <name type="common">Meningeal worm</name>
    <dbReference type="NCBI Taxonomy" id="148309"/>
    <lineage>
        <taxon>Eukaryota</taxon>
        <taxon>Metazoa</taxon>
        <taxon>Ecdysozoa</taxon>
        <taxon>Nematoda</taxon>
        <taxon>Chromadorea</taxon>
        <taxon>Rhabditida</taxon>
        <taxon>Rhabditina</taxon>
        <taxon>Rhabditomorpha</taxon>
        <taxon>Strongyloidea</taxon>
        <taxon>Metastrongylidae</taxon>
        <taxon>Parelaphostrongylus</taxon>
    </lineage>
</organism>
<sequence>MDVKAEMQEDEKDQNRKKLELCPECHQMAVEKRFNRLGVLCCISTWWICCLGLVFCLYDIVRKPEYS</sequence>
<keyword evidence="1" id="KW-0812">Transmembrane</keyword>
<name>A0AAD5N8T4_PARTN</name>
<gene>
    <name evidence="2" type="ORF">KIN20_023210</name>
    <name evidence="3" type="ORF">KIN20_023229</name>
</gene>
<dbReference type="Proteomes" id="UP001196413">
    <property type="component" value="Unassembled WGS sequence"/>
</dbReference>
<proteinExistence type="predicted"/>
<evidence type="ECO:0000313" key="2">
    <source>
        <dbReference type="EMBL" id="KAJ1363361.1"/>
    </source>
</evidence>
<keyword evidence="1" id="KW-0472">Membrane</keyword>
<protein>
    <recommendedName>
        <fullName evidence="5">LITAF domain-containing protein</fullName>
    </recommendedName>
</protein>
<keyword evidence="1" id="KW-1133">Transmembrane helix</keyword>
<comment type="caution">
    <text evidence="2">The sequence shown here is derived from an EMBL/GenBank/DDBJ whole genome shotgun (WGS) entry which is preliminary data.</text>
</comment>
<evidence type="ECO:0000313" key="3">
    <source>
        <dbReference type="EMBL" id="KAJ1363379.1"/>
    </source>
</evidence>
<dbReference type="AlphaFoldDB" id="A0AAD5N8T4"/>
<evidence type="ECO:0000256" key="1">
    <source>
        <dbReference type="SAM" id="Phobius"/>
    </source>
</evidence>
<feature type="transmembrane region" description="Helical" evidence="1">
    <location>
        <begin position="37"/>
        <end position="61"/>
    </location>
</feature>
<evidence type="ECO:0008006" key="5">
    <source>
        <dbReference type="Google" id="ProtNLM"/>
    </source>
</evidence>